<evidence type="ECO:0000313" key="1">
    <source>
        <dbReference type="EMBL" id="GIE17680.1"/>
    </source>
</evidence>
<comment type="caution">
    <text evidence="1">The sequence shown here is derived from an EMBL/GenBank/DDBJ whole genome shotgun (WGS) entry which is preliminary data.</text>
</comment>
<proteinExistence type="predicted"/>
<dbReference type="Proteomes" id="UP000603200">
    <property type="component" value="Unassembled WGS sequence"/>
</dbReference>
<dbReference type="Gene3D" id="3.40.50.300">
    <property type="entry name" value="P-loop containing nucleotide triphosphate hydrolases"/>
    <property type="match status" value="1"/>
</dbReference>
<keyword evidence="2" id="KW-1185">Reference proteome</keyword>
<sequence length="217" mass="24492">MHQTVCVVTLQHVYWIGGGSGAGKSTIARRIAHSFGLHPYATDDVMTDHATRSSPTEAPRLHDFMAMDMDDRWLNRTPETMLETFHWYRGEAFPLITEDLEALPAQPPVLAEGFRLLPHLVKPLLPAPHHAVWLLPTPDFRRAAFTSRGSTWQIAGRTSNPEKALANLLARDKMFTEQLRTEARSLNLRVIDVDPALRENDLFNLVTDALGLDRLRP</sequence>
<dbReference type="InterPro" id="IPR027417">
    <property type="entry name" value="P-loop_NTPase"/>
</dbReference>
<gene>
    <name evidence="1" type="ORF">Ahu01nite_007820</name>
</gene>
<organism evidence="1 2">
    <name type="scientific">Winogradskya humida</name>
    <dbReference type="NCBI Taxonomy" id="113566"/>
    <lineage>
        <taxon>Bacteria</taxon>
        <taxon>Bacillati</taxon>
        <taxon>Actinomycetota</taxon>
        <taxon>Actinomycetes</taxon>
        <taxon>Micromonosporales</taxon>
        <taxon>Micromonosporaceae</taxon>
        <taxon>Winogradskya</taxon>
    </lineage>
</organism>
<evidence type="ECO:0000313" key="2">
    <source>
        <dbReference type="Proteomes" id="UP000603200"/>
    </source>
</evidence>
<accession>A0ABQ3ZGJ5</accession>
<dbReference type="SUPFAM" id="SSF52540">
    <property type="entry name" value="P-loop containing nucleoside triphosphate hydrolases"/>
    <property type="match status" value="1"/>
</dbReference>
<reference evidence="1 2" key="1">
    <citation type="submission" date="2021-01" db="EMBL/GenBank/DDBJ databases">
        <title>Whole genome shotgun sequence of Actinoplanes humidus NBRC 14915.</title>
        <authorList>
            <person name="Komaki H."/>
            <person name="Tamura T."/>
        </authorList>
    </citation>
    <scope>NUCLEOTIDE SEQUENCE [LARGE SCALE GENOMIC DNA]</scope>
    <source>
        <strain evidence="1 2">NBRC 14915</strain>
    </source>
</reference>
<dbReference type="CDD" id="cd02019">
    <property type="entry name" value="NK"/>
    <property type="match status" value="1"/>
</dbReference>
<evidence type="ECO:0008006" key="3">
    <source>
        <dbReference type="Google" id="ProtNLM"/>
    </source>
</evidence>
<name>A0ABQ3ZGJ5_9ACTN</name>
<protein>
    <recommendedName>
        <fullName evidence="3">Cytidylate kinase</fullName>
    </recommendedName>
</protein>
<dbReference type="EMBL" id="BOMN01000011">
    <property type="protein sequence ID" value="GIE17680.1"/>
    <property type="molecule type" value="Genomic_DNA"/>
</dbReference>